<feature type="non-terminal residue" evidence="2">
    <location>
        <position position="1"/>
    </location>
</feature>
<dbReference type="SUPFAM" id="SSF50998">
    <property type="entry name" value="Quinoprotein alcohol dehydrogenase-like"/>
    <property type="match status" value="1"/>
</dbReference>
<dbReference type="InterPro" id="IPR011047">
    <property type="entry name" value="Quinoprotein_ADH-like_sf"/>
</dbReference>
<name>A0A382UFR2_9ZZZZ</name>
<sequence>LGPVKGGHGFGASPVVYGDLVVINNDQDGASSLIGIHKESGKVAWETPRQSKRLTYSTPIAYTAPGRNEELIFTNWTHGITGINPATGKVNWEISVFNQSSKERAIGSPIVAGNLVIGSCGFVTKLKHIVALRPVGNKMEEAWRIEKSVPHIPTPLLLGKNLFLWNDQGIVTCVDAATGKSHWNERAVHSGRFFSSPVASGGNIFCVDSNGKTVVMRGDGVFGILAENDLDERCSSTPAIANNRMYIRTYGHLIAIGK</sequence>
<feature type="domain" description="Pyrrolo-quinoline quinone repeat" evidence="1">
    <location>
        <begin position="11"/>
        <end position="184"/>
    </location>
</feature>
<dbReference type="EMBL" id="UINC01143818">
    <property type="protein sequence ID" value="SVD32962.1"/>
    <property type="molecule type" value="Genomic_DNA"/>
</dbReference>
<evidence type="ECO:0000313" key="2">
    <source>
        <dbReference type="EMBL" id="SVD32962.1"/>
    </source>
</evidence>
<organism evidence="2">
    <name type="scientific">marine metagenome</name>
    <dbReference type="NCBI Taxonomy" id="408172"/>
    <lineage>
        <taxon>unclassified sequences</taxon>
        <taxon>metagenomes</taxon>
        <taxon>ecological metagenomes</taxon>
    </lineage>
</organism>
<dbReference type="AlphaFoldDB" id="A0A382UFR2"/>
<dbReference type="InterPro" id="IPR002372">
    <property type="entry name" value="PQQ_rpt_dom"/>
</dbReference>
<reference evidence="2" key="1">
    <citation type="submission" date="2018-05" db="EMBL/GenBank/DDBJ databases">
        <authorList>
            <person name="Lanie J.A."/>
            <person name="Ng W.-L."/>
            <person name="Kazmierczak K.M."/>
            <person name="Andrzejewski T.M."/>
            <person name="Davidsen T.M."/>
            <person name="Wayne K.J."/>
            <person name="Tettelin H."/>
            <person name="Glass J.I."/>
            <person name="Rusch D."/>
            <person name="Podicherti R."/>
            <person name="Tsui H.-C.T."/>
            <person name="Winkler M.E."/>
        </authorList>
    </citation>
    <scope>NUCLEOTIDE SEQUENCE</scope>
</reference>
<dbReference type="Gene3D" id="2.130.10.10">
    <property type="entry name" value="YVTN repeat-like/Quinoprotein amine dehydrogenase"/>
    <property type="match status" value="1"/>
</dbReference>
<gene>
    <name evidence="2" type="ORF">METZ01_LOCUS385816</name>
</gene>
<accession>A0A382UFR2</accession>
<protein>
    <recommendedName>
        <fullName evidence="1">Pyrrolo-quinoline quinone repeat domain-containing protein</fullName>
    </recommendedName>
</protein>
<proteinExistence type="predicted"/>
<evidence type="ECO:0000259" key="1">
    <source>
        <dbReference type="Pfam" id="PF13360"/>
    </source>
</evidence>
<dbReference type="InterPro" id="IPR015943">
    <property type="entry name" value="WD40/YVTN_repeat-like_dom_sf"/>
</dbReference>
<dbReference type="PANTHER" id="PTHR34512:SF30">
    <property type="entry name" value="OUTER MEMBRANE PROTEIN ASSEMBLY FACTOR BAMB"/>
    <property type="match status" value="1"/>
</dbReference>
<dbReference type="Pfam" id="PF13360">
    <property type="entry name" value="PQQ_2"/>
    <property type="match status" value="1"/>
</dbReference>
<dbReference type="PANTHER" id="PTHR34512">
    <property type="entry name" value="CELL SURFACE PROTEIN"/>
    <property type="match status" value="1"/>
</dbReference>